<organism evidence="2 3">
    <name type="scientific">Geodia barretti</name>
    <name type="common">Barrett's horny sponge</name>
    <dbReference type="NCBI Taxonomy" id="519541"/>
    <lineage>
        <taxon>Eukaryota</taxon>
        <taxon>Metazoa</taxon>
        <taxon>Porifera</taxon>
        <taxon>Demospongiae</taxon>
        <taxon>Heteroscleromorpha</taxon>
        <taxon>Tetractinellida</taxon>
        <taxon>Astrophorina</taxon>
        <taxon>Geodiidae</taxon>
        <taxon>Geodia</taxon>
    </lineage>
</organism>
<keyword evidence="2" id="KW-0418">Kinase</keyword>
<dbReference type="InterPro" id="IPR050566">
    <property type="entry name" value="Deoxyribonucleoside_kinase"/>
</dbReference>
<evidence type="ECO:0000313" key="3">
    <source>
        <dbReference type="Proteomes" id="UP001174909"/>
    </source>
</evidence>
<dbReference type="GO" id="GO:0005739">
    <property type="term" value="C:mitochondrion"/>
    <property type="evidence" value="ECO:0007669"/>
    <property type="project" value="TreeGrafter"/>
</dbReference>
<evidence type="ECO:0000259" key="1">
    <source>
        <dbReference type="Pfam" id="PF01712"/>
    </source>
</evidence>
<comment type="caution">
    <text evidence="2">The sequence shown here is derived from an EMBL/GenBank/DDBJ whole genome shotgun (WGS) entry which is preliminary data.</text>
</comment>
<dbReference type="EMBL" id="CASHTH010002196">
    <property type="protein sequence ID" value="CAI8026030.1"/>
    <property type="molecule type" value="Genomic_DNA"/>
</dbReference>
<gene>
    <name evidence="2" type="ORF">GBAR_LOCUS15005</name>
</gene>
<dbReference type="GO" id="GO:0019136">
    <property type="term" value="F:deoxynucleoside kinase activity"/>
    <property type="evidence" value="ECO:0007669"/>
    <property type="project" value="TreeGrafter"/>
</dbReference>
<dbReference type="Proteomes" id="UP001174909">
    <property type="component" value="Unassembled WGS sequence"/>
</dbReference>
<sequence length="131" mass="15104">MIGRKYTDLRHGRTSAETFRPVVERWRGGNYIPIVVEGNIASGKSTLLSELKLIDSVEIMEEPVKLWRNLAGGNLMGLMYEDSKRWGYLFQSYVLLTMMDLHHKQVEAPVAVLERSVYSARYCFVKHPARE</sequence>
<accession>A0AA35S9M7</accession>
<keyword evidence="3" id="KW-1185">Reference proteome</keyword>
<dbReference type="InterPro" id="IPR027417">
    <property type="entry name" value="P-loop_NTPase"/>
</dbReference>
<dbReference type="PANTHER" id="PTHR10513">
    <property type="entry name" value="DEOXYNUCLEOSIDE KINASE"/>
    <property type="match status" value="1"/>
</dbReference>
<reference evidence="2" key="1">
    <citation type="submission" date="2023-03" db="EMBL/GenBank/DDBJ databases">
        <authorList>
            <person name="Steffen K."/>
            <person name="Cardenas P."/>
        </authorList>
    </citation>
    <scope>NUCLEOTIDE SEQUENCE</scope>
</reference>
<dbReference type="Gene3D" id="3.40.50.300">
    <property type="entry name" value="P-loop containing nucleotide triphosphate hydrolases"/>
    <property type="match status" value="1"/>
</dbReference>
<evidence type="ECO:0000313" key="2">
    <source>
        <dbReference type="EMBL" id="CAI8026030.1"/>
    </source>
</evidence>
<name>A0AA35S9M7_GEOBA</name>
<dbReference type="SUPFAM" id="SSF52540">
    <property type="entry name" value="P-loop containing nucleoside triphosphate hydrolases"/>
    <property type="match status" value="1"/>
</dbReference>
<dbReference type="Pfam" id="PF01712">
    <property type="entry name" value="dNK"/>
    <property type="match status" value="1"/>
</dbReference>
<protein>
    <submittedName>
        <fullName evidence="2">Thymidine kinase 2, mitochondrial</fullName>
    </submittedName>
</protein>
<dbReference type="PANTHER" id="PTHR10513:SF24">
    <property type="entry name" value="THYMIDINE KINASE 2, MITOCHONDRIAL"/>
    <property type="match status" value="1"/>
</dbReference>
<proteinExistence type="predicted"/>
<keyword evidence="2" id="KW-0808">Transferase</keyword>
<dbReference type="InterPro" id="IPR031314">
    <property type="entry name" value="DNK_dom"/>
</dbReference>
<dbReference type="AlphaFoldDB" id="A0AA35S9M7"/>
<feature type="domain" description="Deoxynucleoside kinase" evidence="1">
    <location>
        <begin position="34"/>
        <end position="127"/>
    </location>
</feature>